<feature type="transmembrane region" description="Helical" evidence="5">
    <location>
        <begin position="185"/>
        <end position="205"/>
    </location>
</feature>
<dbReference type="InterPro" id="IPR011701">
    <property type="entry name" value="MFS"/>
</dbReference>
<evidence type="ECO:0000256" key="3">
    <source>
        <dbReference type="ARBA" id="ARBA00022989"/>
    </source>
</evidence>
<dbReference type="PROSITE" id="PS50850">
    <property type="entry name" value="MFS"/>
    <property type="match status" value="2"/>
</dbReference>
<reference evidence="7 8" key="1">
    <citation type="journal article" date="2023" name="Nucleic Acids Res.">
        <title>The hologenome of Daphnia magna reveals possible DNA methylation and microbiome-mediated evolution of the host genome.</title>
        <authorList>
            <person name="Chaturvedi A."/>
            <person name="Li X."/>
            <person name="Dhandapani V."/>
            <person name="Marshall H."/>
            <person name="Kissane S."/>
            <person name="Cuenca-Cambronero M."/>
            <person name="Asole G."/>
            <person name="Calvet F."/>
            <person name="Ruiz-Romero M."/>
            <person name="Marangio P."/>
            <person name="Guigo R."/>
            <person name="Rago D."/>
            <person name="Mirbahai L."/>
            <person name="Eastwood N."/>
            <person name="Colbourne J.K."/>
            <person name="Zhou J."/>
            <person name="Mallon E."/>
            <person name="Orsini L."/>
        </authorList>
    </citation>
    <scope>NUCLEOTIDE SEQUENCE [LARGE SCALE GENOMIC DNA]</scope>
    <source>
        <strain evidence="7">LRV0_1</strain>
    </source>
</reference>
<dbReference type="Pfam" id="PF07690">
    <property type="entry name" value="MFS_1"/>
    <property type="match status" value="1"/>
</dbReference>
<feature type="transmembrane region" description="Helical" evidence="5">
    <location>
        <begin position="709"/>
        <end position="732"/>
    </location>
</feature>
<feature type="transmembrane region" description="Helical" evidence="5">
    <location>
        <begin position="358"/>
        <end position="379"/>
    </location>
</feature>
<evidence type="ECO:0000259" key="6">
    <source>
        <dbReference type="PROSITE" id="PS50850"/>
    </source>
</evidence>
<evidence type="ECO:0000313" key="8">
    <source>
        <dbReference type="Proteomes" id="UP001234178"/>
    </source>
</evidence>
<feature type="transmembrane region" description="Helical" evidence="5">
    <location>
        <begin position="604"/>
        <end position="625"/>
    </location>
</feature>
<feature type="transmembrane region" description="Helical" evidence="5">
    <location>
        <begin position="572"/>
        <end position="592"/>
    </location>
</feature>
<dbReference type="CDD" id="cd17352">
    <property type="entry name" value="MFS_MCT_SLC16"/>
    <property type="match status" value="1"/>
</dbReference>
<feature type="transmembrane region" description="Helical" evidence="5">
    <location>
        <begin position="126"/>
        <end position="146"/>
    </location>
</feature>
<organism evidence="7 8">
    <name type="scientific">Daphnia magna</name>
    <dbReference type="NCBI Taxonomy" id="35525"/>
    <lineage>
        <taxon>Eukaryota</taxon>
        <taxon>Metazoa</taxon>
        <taxon>Ecdysozoa</taxon>
        <taxon>Arthropoda</taxon>
        <taxon>Crustacea</taxon>
        <taxon>Branchiopoda</taxon>
        <taxon>Diplostraca</taxon>
        <taxon>Cladocera</taxon>
        <taxon>Anomopoda</taxon>
        <taxon>Daphniidae</taxon>
        <taxon>Daphnia</taxon>
    </lineage>
</organism>
<dbReference type="InterPro" id="IPR036259">
    <property type="entry name" value="MFS_trans_sf"/>
</dbReference>
<feature type="domain" description="Major facilitator superfamily (MFS) profile" evidence="6">
    <location>
        <begin position="708"/>
        <end position="898"/>
    </location>
</feature>
<proteinExistence type="predicted"/>
<evidence type="ECO:0000256" key="2">
    <source>
        <dbReference type="ARBA" id="ARBA00022692"/>
    </source>
</evidence>
<feature type="transmembrane region" description="Helical" evidence="5">
    <location>
        <begin position="326"/>
        <end position="351"/>
    </location>
</feature>
<keyword evidence="4 5" id="KW-0472">Membrane</keyword>
<dbReference type="InterPro" id="IPR003663">
    <property type="entry name" value="Sugar/inositol_transpt"/>
</dbReference>
<feature type="transmembrane region" description="Helical" evidence="5">
    <location>
        <begin position="510"/>
        <end position="533"/>
    </location>
</feature>
<dbReference type="InterPro" id="IPR050549">
    <property type="entry name" value="MFS_Trehalose_Transporter"/>
</dbReference>
<dbReference type="EMBL" id="JAOYFB010000002">
    <property type="protein sequence ID" value="KAK4008226.1"/>
    <property type="molecule type" value="Genomic_DNA"/>
</dbReference>
<name>A0ABQ9Z5Q0_9CRUS</name>
<dbReference type="InterPro" id="IPR020846">
    <property type="entry name" value="MFS_dom"/>
</dbReference>
<feature type="transmembrane region" description="Helical" evidence="5">
    <location>
        <begin position="463"/>
        <end position="481"/>
    </location>
</feature>
<feature type="transmembrane region" description="Helical" evidence="5">
    <location>
        <begin position="211"/>
        <end position="230"/>
    </location>
</feature>
<keyword evidence="2 5" id="KW-0812">Transmembrane</keyword>
<dbReference type="PROSITE" id="PS00217">
    <property type="entry name" value="SUGAR_TRANSPORT_2"/>
    <property type="match status" value="1"/>
</dbReference>
<gene>
    <name evidence="7" type="ORF">OUZ56_013377</name>
</gene>
<feature type="transmembrane region" description="Helical" evidence="5">
    <location>
        <begin position="46"/>
        <end position="65"/>
    </location>
</feature>
<dbReference type="InterPro" id="IPR005829">
    <property type="entry name" value="Sugar_transporter_CS"/>
</dbReference>
<feature type="transmembrane region" description="Helical" evidence="5">
    <location>
        <begin position="430"/>
        <end position="451"/>
    </location>
</feature>
<evidence type="ECO:0000313" key="7">
    <source>
        <dbReference type="EMBL" id="KAK4008226.1"/>
    </source>
</evidence>
<feature type="transmembrane region" description="Helical" evidence="5">
    <location>
        <begin position="152"/>
        <end position="173"/>
    </location>
</feature>
<comment type="caution">
    <text evidence="7">The sequence shown here is derived from an EMBL/GenBank/DDBJ whole genome shotgun (WGS) entry which is preliminary data.</text>
</comment>
<dbReference type="Gene3D" id="1.20.1250.20">
    <property type="entry name" value="MFS general substrate transporter like domains"/>
    <property type="match status" value="3"/>
</dbReference>
<feature type="transmembrane region" description="Helical" evidence="5">
    <location>
        <begin position="801"/>
        <end position="822"/>
    </location>
</feature>
<dbReference type="PANTHER" id="PTHR48021">
    <property type="match status" value="1"/>
</dbReference>
<dbReference type="PANTHER" id="PTHR48021:SF1">
    <property type="entry name" value="GH07001P-RELATED"/>
    <property type="match status" value="1"/>
</dbReference>
<feature type="transmembrane region" description="Helical" evidence="5">
    <location>
        <begin position="744"/>
        <end position="761"/>
    </location>
</feature>
<dbReference type="InterPro" id="IPR005828">
    <property type="entry name" value="MFS_sugar_transport-like"/>
</dbReference>
<dbReference type="Pfam" id="PF00083">
    <property type="entry name" value="Sugar_tr"/>
    <property type="match status" value="1"/>
</dbReference>
<dbReference type="SUPFAM" id="SSF103473">
    <property type="entry name" value="MFS general substrate transporter"/>
    <property type="match status" value="2"/>
</dbReference>
<dbReference type="PRINTS" id="PR00171">
    <property type="entry name" value="SUGRTRNSPORT"/>
</dbReference>
<accession>A0ABQ9Z5Q0</accession>
<dbReference type="Proteomes" id="UP001234178">
    <property type="component" value="Unassembled WGS sequence"/>
</dbReference>
<evidence type="ECO:0000256" key="5">
    <source>
        <dbReference type="SAM" id="Phobius"/>
    </source>
</evidence>
<sequence length="898" mass="98788">MEALNAAFVGDDGKTVVIDSIPSSTVQVTPLKPEIDYSTARKRPQIGAALAAAFSAFLLGTTLGWSSPVQPQLQQIAGANETTLKMMWNIRLDDDQMSWVGSLLNIGALFGALCGGFLMDTFGRRFILMTMTSPYIIGWLMISLAIDSSMLYVGRIIVGFSGGVCSAIAPCYIDEISTPTMRGIVGFFFSVNLASGLLVTSLMGLWMDWRWISVICTIEPIVFLIGLIFIPESPYYLIKKGRQDDACRALCWLRGSSYNIKSELYQIECRVQEDDKEAYQLSDLYQPWLLKPILIGVVLMTLQQFSGLNALSFNAAEIFRVADFTFNRLICVVIINAVQVLSVVFSSTVLVKTFNRRLLFITSEGLACLSMLCMGLFFFNLDTSNAQMMAHFKWVPLTSMIVFFAAIGLGLGALPWLISSEILPPRFRGPGSSIIAFTNFAMSFAVTKTFVDMQRVMTHAGVFWFYAGVSFIGILFGLFLLPETKDRTSNQIQAAFKTNGPIASALSNRFGFRAVIITGSVFGFLGLATSSLAQSIDSLFLTLGLLYGIATCLVFTPIIVGVGLYFDKRRALATGIAVCGSGAGTFIFAPVVNWLLETYAIRGTFLILSGIYLNCAILGSLMIPLKPQRSKRIELVTQDSAEMVTKPLIMEQFQWNTKFELKTLDQGNSIKSSYSIKQCVERSGLKLAENCLWNFVQLFKFSLFRSPTFVVICFSSFFQSFGWLVPFMYLAAHAVSMGISKEEASFLLSVVGICSMIGRIINGWLSDHPKVSVLLLNNIGLSISGLLIIFCPFFVSYHLLVIFSIILGLATSCTAVTRPILLGEMLGMENVNNAYGFMLVFYGIATLFGTPVAGLLYDSLGDYHGAFYLAGSSVLLSALICYPLGTINRREKKLNSRK</sequence>
<feature type="transmembrane region" description="Helical" evidence="5">
    <location>
        <begin position="834"/>
        <end position="857"/>
    </location>
</feature>
<feature type="transmembrane region" description="Helical" evidence="5">
    <location>
        <begin position="539"/>
        <end position="565"/>
    </location>
</feature>
<feature type="transmembrane region" description="Helical" evidence="5">
    <location>
        <begin position="288"/>
        <end position="306"/>
    </location>
</feature>
<feature type="transmembrane region" description="Helical" evidence="5">
    <location>
        <begin position="399"/>
        <end position="418"/>
    </location>
</feature>
<feature type="domain" description="Major facilitator superfamily (MFS) profile" evidence="6">
    <location>
        <begin position="48"/>
        <end position="485"/>
    </location>
</feature>
<feature type="transmembrane region" description="Helical" evidence="5">
    <location>
        <begin position="863"/>
        <end position="885"/>
    </location>
</feature>
<keyword evidence="8" id="KW-1185">Reference proteome</keyword>
<evidence type="ECO:0000256" key="1">
    <source>
        <dbReference type="ARBA" id="ARBA00004141"/>
    </source>
</evidence>
<protein>
    <recommendedName>
        <fullName evidence="6">Major facilitator superfamily (MFS) profile domain-containing protein</fullName>
    </recommendedName>
</protein>
<feature type="transmembrane region" description="Helical" evidence="5">
    <location>
        <begin position="773"/>
        <end position="795"/>
    </location>
</feature>
<keyword evidence="3 5" id="KW-1133">Transmembrane helix</keyword>
<evidence type="ECO:0000256" key="4">
    <source>
        <dbReference type="ARBA" id="ARBA00023136"/>
    </source>
</evidence>
<comment type="subcellular location">
    <subcellularLocation>
        <location evidence="1">Membrane</location>
        <topology evidence="1">Multi-pass membrane protein</topology>
    </subcellularLocation>
</comment>
<feature type="transmembrane region" description="Helical" evidence="5">
    <location>
        <begin position="97"/>
        <end position="119"/>
    </location>
</feature>